<gene>
    <name evidence="1" type="ORF">SeMB42_g01877</name>
</gene>
<evidence type="ECO:0000313" key="2">
    <source>
        <dbReference type="Proteomes" id="UP000317494"/>
    </source>
</evidence>
<name>A0A507DK57_9FUNG</name>
<sequence length="91" mass="10556">MCERYTLRCATLDLHPFPYGRPFGQRIVCRFTSGCLIICKLMSFASCGSTHTSEYSMHDFSSLKQPYFSETWEIVSRFRYTLPAVSTERAH</sequence>
<reference evidence="1 2" key="1">
    <citation type="journal article" date="2019" name="Sci. Rep.">
        <title>Comparative genomics of chytrid fungi reveal insights into the obligate biotrophic and pathogenic lifestyle of Synchytrium endobioticum.</title>
        <authorList>
            <person name="van de Vossenberg B.T.L.H."/>
            <person name="Warris S."/>
            <person name="Nguyen H.D.T."/>
            <person name="van Gent-Pelzer M.P.E."/>
            <person name="Joly D.L."/>
            <person name="van de Geest H.C."/>
            <person name="Bonants P.J.M."/>
            <person name="Smith D.S."/>
            <person name="Levesque C.A."/>
            <person name="van der Lee T.A.J."/>
        </authorList>
    </citation>
    <scope>NUCLEOTIDE SEQUENCE [LARGE SCALE GENOMIC DNA]</scope>
    <source>
        <strain evidence="1 2">MB42</strain>
    </source>
</reference>
<accession>A0A507DK57</accession>
<evidence type="ECO:0000313" key="1">
    <source>
        <dbReference type="EMBL" id="TPX51567.1"/>
    </source>
</evidence>
<dbReference type="AlphaFoldDB" id="A0A507DK57"/>
<keyword evidence="2" id="KW-1185">Reference proteome</keyword>
<organism evidence="1 2">
    <name type="scientific">Synchytrium endobioticum</name>
    <dbReference type="NCBI Taxonomy" id="286115"/>
    <lineage>
        <taxon>Eukaryota</taxon>
        <taxon>Fungi</taxon>
        <taxon>Fungi incertae sedis</taxon>
        <taxon>Chytridiomycota</taxon>
        <taxon>Chytridiomycota incertae sedis</taxon>
        <taxon>Chytridiomycetes</taxon>
        <taxon>Synchytriales</taxon>
        <taxon>Synchytriaceae</taxon>
        <taxon>Synchytrium</taxon>
    </lineage>
</organism>
<dbReference type="VEuPathDB" id="FungiDB:SeMB42_g01877"/>
<dbReference type="EMBL" id="QEAN01000052">
    <property type="protein sequence ID" value="TPX51567.1"/>
    <property type="molecule type" value="Genomic_DNA"/>
</dbReference>
<protein>
    <submittedName>
        <fullName evidence="1">Uncharacterized protein</fullName>
    </submittedName>
</protein>
<proteinExistence type="predicted"/>
<comment type="caution">
    <text evidence="1">The sequence shown here is derived from an EMBL/GenBank/DDBJ whole genome shotgun (WGS) entry which is preliminary data.</text>
</comment>
<dbReference type="Proteomes" id="UP000317494">
    <property type="component" value="Unassembled WGS sequence"/>
</dbReference>